<dbReference type="Ensembl" id="ENSPANT00000003185.3">
    <property type="protein sequence ID" value="ENSPANP00000015342.2"/>
    <property type="gene ID" value="ENSPANG00000009886.3"/>
</dbReference>
<keyword evidence="3" id="KW-1185">Reference proteome</keyword>
<dbReference type="GO" id="GO:0005668">
    <property type="term" value="C:RNA polymerase transcription factor SL1 complex"/>
    <property type="evidence" value="ECO:0007669"/>
    <property type="project" value="Ensembl"/>
</dbReference>
<reference evidence="2 3" key="1">
    <citation type="submission" date="2012-03" db="EMBL/GenBank/DDBJ databases">
        <title>Whole Genome Assembly of Papio anubis.</title>
        <authorList>
            <person name="Liu Y.L."/>
            <person name="Abraham K.A."/>
            <person name="Akbar H.A."/>
            <person name="Ali S.A."/>
            <person name="Anosike U.A."/>
            <person name="Aqrawi P.A."/>
            <person name="Arias F.A."/>
            <person name="Attaway T.A."/>
            <person name="Awwad R.A."/>
            <person name="Babu C.B."/>
            <person name="Bandaranaike D.B."/>
            <person name="Battles P.B."/>
            <person name="Bell A.B."/>
            <person name="Beltran B.B."/>
            <person name="Berhane-Mersha D.B."/>
            <person name="Bess C.B."/>
            <person name="Bickham C.B."/>
            <person name="Bolden T.B."/>
            <person name="Carter K.C."/>
            <person name="Chau D.C."/>
            <person name="Chavez A.C."/>
            <person name="Clerc-Blankenburg K.C."/>
            <person name="Coyle M.C."/>
            <person name="Dao M.D."/>
            <person name="Davila M.L.D."/>
            <person name="Davy-Carroll L.D."/>
            <person name="Denson S.D."/>
            <person name="Dinh H.D."/>
            <person name="Fernandez S.F."/>
            <person name="Fernando P.F."/>
            <person name="Forbes L.F."/>
            <person name="Francis C.F."/>
            <person name="Francisco L.F."/>
            <person name="Fu Q.F."/>
            <person name="Garcia-Iii R.G."/>
            <person name="Garrett T.G."/>
            <person name="Gross S.G."/>
            <person name="Gubbala S.G."/>
            <person name="Hirani K.H."/>
            <person name="Hogues M.H."/>
            <person name="Hollins B.H."/>
            <person name="Jackson L.J."/>
            <person name="Javaid M.J."/>
            <person name="Jhangiani S.J."/>
            <person name="Johnson A.J."/>
            <person name="Johnson B.J."/>
            <person name="Jones J.J."/>
            <person name="Joshi V.J."/>
            <person name="Kalu J.K."/>
            <person name="Khan N.K."/>
            <person name="Korchina V.K."/>
            <person name="Kovar C.K."/>
            <person name="Lago L.L."/>
            <person name="Lara F.L."/>
            <person name="Le T.-K.L."/>
            <person name="Lee S.L."/>
            <person name="Legall-Iii F.L."/>
            <person name="Lemon S.L."/>
            <person name="Liu J.L."/>
            <person name="Liu Y.-S.L."/>
            <person name="Liyanage D.L."/>
            <person name="Lopez J.L."/>
            <person name="Lorensuhewa L.L."/>
            <person name="Mata R.M."/>
            <person name="Mathew T.M."/>
            <person name="Mercado C.M."/>
            <person name="Mercado I.M."/>
            <person name="Morales K.M."/>
            <person name="Morgan M.M."/>
            <person name="Munidasa M.M."/>
            <person name="Ngo D.N."/>
            <person name="Nguyen L.N."/>
            <person name="Nguyen T.N."/>
            <person name="Nguyen N.N."/>
            <person name="Obregon M.O."/>
            <person name="Okwuonu G.O."/>
            <person name="Ongeri F.O."/>
            <person name="Onwere C.O."/>
            <person name="Osifeso I.O."/>
            <person name="Parra A.P."/>
            <person name="Patil S.P."/>
            <person name="Perez A.P."/>
            <person name="Perez Y.P."/>
            <person name="Pham C.P."/>
            <person name="Pu L.-L.P."/>
            <person name="Puazo M.P."/>
            <person name="Quiroz J.Q."/>
            <person name="Rouhana J.R."/>
            <person name="Ruiz M.R."/>
            <person name="Ruiz S.-J.R."/>
            <person name="Saada N.S."/>
            <person name="Santibanez J.S."/>
            <person name="Scheel M.S."/>
            <person name="Schneider B.S."/>
            <person name="Simmons D.S."/>
            <person name="Sisson I.S."/>
            <person name="Tang L.-Y.T."/>
            <person name="Thornton R.T."/>
            <person name="Tisius J.T."/>
            <person name="Toledanes G.T."/>
            <person name="Trejos Z.T."/>
            <person name="Usmani K.U."/>
            <person name="Varghese R.V."/>
            <person name="Vattathil S.V."/>
            <person name="Vee V.V."/>
            <person name="Walker D.W."/>
            <person name="Weissenberger G.W."/>
            <person name="White C.W."/>
            <person name="Williams A.W."/>
            <person name="Woodworth J.W."/>
            <person name="Wright R.W."/>
            <person name="Zhu Y.Z."/>
            <person name="Han Y.H."/>
            <person name="Newsham I.N."/>
            <person name="Nazareth L.N."/>
            <person name="Worley K.W."/>
            <person name="Muzny D.M."/>
            <person name="Rogers J.R."/>
            <person name="Gibbs R.G."/>
        </authorList>
    </citation>
    <scope>NUCLEOTIDE SEQUENCE [LARGE SCALE GENOMIC DNA]</scope>
</reference>
<protein>
    <recommendedName>
        <fullName evidence="1">TATA box-binding protein-associated factor RNA polymerase I subunit A</fullName>
    </recommendedName>
    <alternativeName>
        <fullName evidence="1">TATA box-binding protein-associated factor 1A</fullName>
    </alternativeName>
    <alternativeName>
        <fullName evidence="1">Transcription initiation factor SL1/TIF-IB subunit A</fullName>
    </alternativeName>
</protein>
<keyword evidence="1" id="KW-0804">Transcription</keyword>
<dbReference type="STRING" id="9555.ENSPANP00000015342"/>
<dbReference type="OMA" id="HFTRFHA"/>
<dbReference type="HOGENOM" id="CLU_049461_0_0_1"/>
<keyword evidence="1" id="KW-0805">Transcription regulation</keyword>
<dbReference type="PIRSF" id="PIRSF015161">
    <property type="entry name" value="TAFI48"/>
    <property type="match status" value="1"/>
</dbReference>
<reference evidence="2" key="2">
    <citation type="submission" date="2025-08" db="UniProtKB">
        <authorList>
            <consortium name="Ensembl"/>
        </authorList>
    </citation>
    <scope>IDENTIFICATION</scope>
</reference>
<accession>A0A096NQN0</accession>
<reference evidence="2" key="3">
    <citation type="submission" date="2025-09" db="UniProtKB">
        <authorList>
            <consortium name="Ensembl"/>
        </authorList>
    </citation>
    <scope>IDENTIFICATION</scope>
</reference>
<dbReference type="GO" id="GO:0015630">
    <property type="term" value="C:microtubule cytoskeleton"/>
    <property type="evidence" value="ECO:0007669"/>
    <property type="project" value="Ensembl"/>
</dbReference>
<keyword evidence="1" id="KW-0238">DNA-binding</keyword>
<proteinExistence type="predicted"/>
<dbReference type="GO" id="GO:0003677">
    <property type="term" value="F:DNA binding"/>
    <property type="evidence" value="ECO:0007669"/>
    <property type="project" value="UniProtKB-UniRule"/>
</dbReference>
<comment type="subunit">
    <text evidence="1">Component of the transcription factor SL1/TIF-IB complex, composed of TBP and at least TAF1A, TAF1B, TAF1C and TAF1D. In the complex interacts directly with TBP, TAF1A and TAF1B. Interaction of the SL1/TIF-IB subunits with TBP excludes interaction of TBP with the transcription factor IID (TFIID) subunits.</text>
</comment>
<dbReference type="GeneTree" id="ENSGT00390000011405"/>
<sequence length="467" mass="54420">MLMGGRSSNFKPFVIGMSDFSEELKGPVTDDEVETSVLTGAGMHFPWLQTYVETVAIGGKRKKDFAQTTSACLSFVQEALLKHQWQQAAEYMYSYFQTLEDSDSYKRQAAPEIIWKLGSEILFYHPKSNVETFNTFADRMKNIGVMNYLKISLQHALYLLHHGMLEDAKRNLSEAETWRHGENTSSRGILINLIQAYKGLLQYYTWSKKKMELSKLDKDDYAYNAVAQDVFNHSWKTSANISALIKIPGVWDPFVKSYVEMLEFYGDRDGAQEVLTNYAYDEKFPSNPNAHIYLYNFLKRQKAPRSKMISVLKILYQIVPSHKLMLEFHTLLRKSEKEEHHKLGLEVLFGVLDFAGCTKNITAWKYLAKYLKKTLMGNHLAWVQDEWNSRKNWWPSFHFSYFWAKSDWKEDTALACEKAFVAGLLLGKGCRYFRYILKQDHQILGKKIKRMKRSVKKYSIVNPRLSY</sequence>
<dbReference type="PANTHER" id="PTHR32122:SF1">
    <property type="entry name" value="TATA BOX-BINDING PROTEIN-ASSOCIATED FACTOR RNA POLYMERASE I SUBUNIT A"/>
    <property type="match status" value="1"/>
</dbReference>
<name>A0A096NQN0_PAPAN</name>
<dbReference type="ExpressionAtlas" id="A0A096NQN0">
    <property type="expression patterns" value="baseline"/>
</dbReference>
<comment type="function">
    <text evidence="1">Component of the transcription factor SL1/TIF-IB complex, which is involved in the assembly of the PIC (pre-initiation complex) during RNA polymerase I-dependent transcription. The rate of PIC formation probably is primarily dependent on the rate of association of SL1/TIF-IB with the rDNA promoter. SL1/TIF-IB is involved in stabilization of nucleolar transcription factor 1/UBTF on rDNA. Formation of SL1/TIF-IB excludes the association of TBP with TFIID subunits.</text>
</comment>
<dbReference type="eggNOG" id="ENOG502R510">
    <property type="taxonomic scope" value="Eukaryota"/>
</dbReference>
<dbReference type="InterPro" id="IPR052669">
    <property type="entry name" value="SL1/TIF-IB_Component"/>
</dbReference>
<evidence type="ECO:0000256" key="1">
    <source>
        <dbReference type="PIRNR" id="PIRNR015161"/>
    </source>
</evidence>
<gene>
    <name evidence="2" type="primary">TAF1A</name>
</gene>
<dbReference type="PANTHER" id="PTHR32122">
    <property type="entry name" value="TATA BOX-BINDING PROTEIN ASSOCIATED FACTOR RNA POLYMERASE I SUBUNIT A"/>
    <property type="match status" value="1"/>
</dbReference>
<dbReference type="GO" id="GO:0005654">
    <property type="term" value="C:nucleoplasm"/>
    <property type="evidence" value="ECO:0007669"/>
    <property type="project" value="Ensembl"/>
</dbReference>
<dbReference type="Proteomes" id="UP000028761">
    <property type="component" value="Chromosome 1"/>
</dbReference>
<dbReference type="InterPro" id="IPR016629">
    <property type="entry name" value="RNA_pol_I_TAF1A/TAFI48_chr"/>
</dbReference>
<dbReference type="AlphaFoldDB" id="A0A096NQN0"/>
<dbReference type="InterPro" id="IPR039495">
    <property type="entry name" value="TAF1A"/>
</dbReference>
<dbReference type="GO" id="GO:0006360">
    <property type="term" value="P:transcription by RNA polymerase I"/>
    <property type="evidence" value="ECO:0007669"/>
    <property type="project" value="UniProtKB-UniRule"/>
</dbReference>
<comment type="subcellular location">
    <subcellularLocation>
        <location evidence="1">Nucleus</location>
        <location evidence="1">Nucleolus</location>
    </subcellularLocation>
</comment>
<evidence type="ECO:0000313" key="3">
    <source>
        <dbReference type="Proteomes" id="UP000028761"/>
    </source>
</evidence>
<keyword evidence="1" id="KW-0539">Nucleus</keyword>
<dbReference type="Pfam" id="PF14929">
    <property type="entry name" value="TAF1_subA"/>
    <property type="match status" value="1"/>
</dbReference>
<evidence type="ECO:0000313" key="2">
    <source>
        <dbReference type="Ensembl" id="ENSPANP00000015342.2"/>
    </source>
</evidence>
<dbReference type="Bgee" id="ENSPANG00000009886">
    <property type="expression patterns" value="Expressed in testis and 64 other cell types or tissues"/>
</dbReference>
<organism evidence="2 3">
    <name type="scientific">Papio anubis</name>
    <name type="common">Olive baboon</name>
    <dbReference type="NCBI Taxonomy" id="9555"/>
    <lineage>
        <taxon>Eukaryota</taxon>
        <taxon>Metazoa</taxon>
        <taxon>Chordata</taxon>
        <taxon>Craniata</taxon>
        <taxon>Vertebrata</taxon>
        <taxon>Euteleostomi</taxon>
        <taxon>Mammalia</taxon>
        <taxon>Eutheria</taxon>
        <taxon>Euarchontoglires</taxon>
        <taxon>Primates</taxon>
        <taxon>Haplorrhini</taxon>
        <taxon>Catarrhini</taxon>
        <taxon>Cercopithecidae</taxon>
        <taxon>Cercopithecinae</taxon>
        <taxon>Papio</taxon>
    </lineage>
</organism>